<gene>
    <name evidence="2" type="ordered locus">P9303_03701</name>
</gene>
<organism evidence="2 3">
    <name type="scientific">Prochlorococcus marinus (strain MIT 9303)</name>
    <dbReference type="NCBI Taxonomy" id="59922"/>
    <lineage>
        <taxon>Bacteria</taxon>
        <taxon>Bacillati</taxon>
        <taxon>Cyanobacteriota</taxon>
        <taxon>Cyanophyceae</taxon>
        <taxon>Synechococcales</taxon>
        <taxon>Prochlorococcaceae</taxon>
        <taxon>Prochlorococcus</taxon>
    </lineage>
</organism>
<evidence type="ECO:0000256" key="1">
    <source>
        <dbReference type="SAM" id="Phobius"/>
    </source>
</evidence>
<dbReference type="BioCyc" id="PMAR59922:G1G80-346-MONOMER"/>
<evidence type="ECO:0000313" key="2">
    <source>
        <dbReference type="EMBL" id="ABM77122.1"/>
    </source>
</evidence>
<keyword evidence="1" id="KW-0812">Transmembrane</keyword>
<dbReference type="EMBL" id="CP000554">
    <property type="protein sequence ID" value="ABM77122.1"/>
    <property type="molecule type" value="Genomic_DNA"/>
</dbReference>
<dbReference type="Proteomes" id="UP000002274">
    <property type="component" value="Chromosome"/>
</dbReference>
<feature type="transmembrane region" description="Helical" evidence="1">
    <location>
        <begin position="41"/>
        <end position="59"/>
    </location>
</feature>
<evidence type="ECO:0000313" key="3">
    <source>
        <dbReference type="Proteomes" id="UP000002274"/>
    </source>
</evidence>
<reference evidence="2 3" key="1">
    <citation type="journal article" date="2007" name="PLoS Genet.">
        <title>Patterns and implications of gene gain and loss in the evolution of Prochlorococcus.</title>
        <authorList>
            <person name="Kettler G.C."/>
            <person name="Martiny A.C."/>
            <person name="Huang K."/>
            <person name="Zucker J."/>
            <person name="Coleman M.L."/>
            <person name="Rodrigue S."/>
            <person name="Chen F."/>
            <person name="Lapidus A."/>
            <person name="Ferriera S."/>
            <person name="Johnson J."/>
            <person name="Steglich C."/>
            <person name="Church G.M."/>
            <person name="Richardson P."/>
            <person name="Chisholm S.W."/>
        </authorList>
    </citation>
    <scope>NUCLEOTIDE SEQUENCE [LARGE SCALE GENOMIC DNA]</scope>
    <source>
        <strain evidence="2 3">MIT 9303</strain>
    </source>
</reference>
<feature type="transmembrane region" description="Helical" evidence="1">
    <location>
        <begin position="15"/>
        <end position="34"/>
    </location>
</feature>
<keyword evidence="1" id="KW-0472">Membrane</keyword>
<feature type="transmembrane region" description="Helical" evidence="1">
    <location>
        <begin position="71"/>
        <end position="93"/>
    </location>
</feature>
<sequence length="94" mass="10113">MQWDLGRRNNFQIEAGFANFAWGATALAALFCDWGIKAQGVLIFSYGLYITMAAALHFVDVFSFRKDCGGSLGGSLITMAFAVVLLVIGVSAIQ</sequence>
<protein>
    <submittedName>
        <fullName evidence="2">Uncharacterized protein</fullName>
    </submittedName>
</protein>
<dbReference type="KEGG" id="pmf:P9303_03701"/>
<proteinExistence type="predicted"/>
<dbReference type="AlphaFoldDB" id="A2C6L2"/>
<name>A2C6L2_PROM3</name>
<dbReference type="STRING" id="59922.P9303_03701"/>
<keyword evidence="1" id="KW-1133">Transmembrane helix</keyword>
<accession>A2C6L2</accession>
<dbReference type="HOGENOM" id="CLU_2412148_0_0_3"/>